<keyword evidence="20" id="KW-0812">Transmembrane</keyword>
<keyword evidence="13" id="KW-0119">Carbohydrate metabolism</keyword>
<keyword evidence="7" id="KW-0134">Cell wall</keyword>
<dbReference type="GeneID" id="37018693"/>
<keyword evidence="8" id="KW-0964">Secreted</keyword>
<gene>
    <name evidence="21" type="ORF">FA14DRAFT_130525</name>
</gene>
<sequence length="532" mass="57049">MSARGSFQTDERRPLAMVDTDTIDYFDDIGGIPPPHRLSGLYNQGGHSPSSSGFNLATTTGQDHFSPSQSQDFNNMANSHSFASAGIYDHPSSSGQLPMHPSYSFGNKSEYGLGDDTYNNTADDQAFLGGGAVERGGMSPAVAARERYMARKEAQGNPYAYGAGEAGAAGSRGCFSGKRKWAWIIGAIVLIAVIAGVAIGVSMHKKSSTDGALGVVQENGNDPSQFSKDPNLHQSFYGMCYTPLNAQYPACGDSQDAVIEDIQLMSQLTTRVRTYGADCNVPEYVLQAIDVTKVNMTVYLAAWVPQPADDPSNTTWNRQMSEVIAAIKKHGPDHVDGVTVGNEYLLNGGPEDQLLAKMQQMRDALKTLNLTKTIPVGTADAGSMITTSLGQGSDYVMANVHAWFGGLPVDQAAGWVWSFTANQEPASALLATNKPPLYIAETGWPTSANDTAAMTYQAAVAGVPELNTFLSTYVCQANANVTAGDQFSKYFFFEMFDEPWKAIYGGVEPYWGLFNSNKTLKAGLTLPDCSHP</sequence>
<keyword evidence="11 20" id="KW-0472">Membrane</keyword>
<dbReference type="OrthoDB" id="68336at2759"/>
<evidence type="ECO:0000256" key="17">
    <source>
        <dbReference type="ARBA" id="ARBA00042373"/>
    </source>
</evidence>
<evidence type="ECO:0000256" key="16">
    <source>
        <dbReference type="ARBA" id="ARBA00037649"/>
    </source>
</evidence>
<comment type="catalytic activity">
    <reaction evidence="1">
        <text>Hydrolysis of (1-&gt;3)-beta-D-glucosidic linkages in (1-&gt;3)-beta-D-glucans.</text>
        <dbReference type="EC" id="3.2.1.39"/>
    </reaction>
</comment>
<keyword evidence="12" id="KW-0325">Glycoprotein</keyword>
<dbReference type="GO" id="GO:0005576">
    <property type="term" value="C:extracellular region"/>
    <property type="evidence" value="ECO:0007669"/>
    <property type="project" value="TreeGrafter"/>
</dbReference>
<dbReference type="RefSeq" id="XP_025358002.1">
    <property type="nucleotide sequence ID" value="XM_025496912.1"/>
</dbReference>
<dbReference type="InParanoid" id="A0A316VJM4"/>
<dbReference type="GO" id="GO:0009277">
    <property type="term" value="C:fungal-type cell wall"/>
    <property type="evidence" value="ECO:0007669"/>
    <property type="project" value="TreeGrafter"/>
</dbReference>
<dbReference type="InterPro" id="IPR050732">
    <property type="entry name" value="Beta-glucan_modifiers"/>
</dbReference>
<name>A0A316VJM4_9BASI</name>
<dbReference type="GO" id="GO:0042973">
    <property type="term" value="F:glucan endo-1,3-beta-D-glucosidase activity"/>
    <property type="evidence" value="ECO:0007669"/>
    <property type="project" value="UniProtKB-EC"/>
</dbReference>
<evidence type="ECO:0000256" key="3">
    <source>
        <dbReference type="ARBA" id="ARBA00004401"/>
    </source>
</evidence>
<evidence type="ECO:0000256" key="5">
    <source>
        <dbReference type="ARBA" id="ARBA00012780"/>
    </source>
</evidence>
<dbReference type="Pfam" id="PF00332">
    <property type="entry name" value="Glyco_hydro_17"/>
    <property type="match status" value="1"/>
</dbReference>
<dbReference type="GO" id="GO:0005886">
    <property type="term" value="C:plasma membrane"/>
    <property type="evidence" value="ECO:0007669"/>
    <property type="project" value="UniProtKB-SubCell"/>
</dbReference>
<comment type="function">
    <text evidence="16">Glucanases play a role in cell expansion during growth, in cell-cell fusion during mating, and in spore release during sporulation. This enzyme may be involved in beta-glucan degradation. Active on laminarin and lichenan.</text>
</comment>
<evidence type="ECO:0000256" key="15">
    <source>
        <dbReference type="ARBA" id="ARBA00023326"/>
    </source>
</evidence>
<accession>A0A316VJM4</accession>
<dbReference type="STRING" id="1280837.A0A316VJM4"/>
<dbReference type="InterPro" id="IPR000490">
    <property type="entry name" value="Glyco_hydro_17"/>
</dbReference>
<keyword evidence="9" id="KW-0732">Signal</keyword>
<dbReference type="AlphaFoldDB" id="A0A316VJM4"/>
<evidence type="ECO:0000256" key="2">
    <source>
        <dbReference type="ARBA" id="ARBA00004191"/>
    </source>
</evidence>
<keyword evidence="14" id="KW-0961">Cell wall biogenesis/degradation</keyword>
<dbReference type="GO" id="GO:0071555">
    <property type="term" value="P:cell wall organization"/>
    <property type="evidence" value="ECO:0007669"/>
    <property type="project" value="UniProtKB-KW"/>
</dbReference>
<dbReference type="Gene3D" id="3.20.20.80">
    <property type="entry name" value="Glycosidases"/>
    <property type="match status" value="2"/>
</dbReference>
<dbReference type="Proteomes" id="UP000245771">
    <property type="component" value="Unassembled WGS sequence"/>
</dbReference>
<dbReference type="EC" id="3.2.1.39" evidence="5"/>
<evidence type="ECO:0000256" key="11">
    <source>
        <dbReference type="ARBA" id="ARBA00023136"/>
    </source>
</evidence>
<organism evidence="21 22">
    <name type="scientific">Meira miltonrushii</name>
    <dbReference type="NCBI Taxonomy" id="1280837"/>
    <lineage>
        <taxon>Eukaryota</taxon>
        <taxon>Fungi</taxon>
        <taxon>Dikarya</taxon>
        <taxon>Basidiomycota</taxon>
        <taxon>Ustilaginomycotina</taxon>
        <taxon>Exobasidiomycetes</taxon>
        <taxon>Exobasidiales</taxon>
        <taxon>Brachybasidiaceae</taxon>
        <taxon>Meira</taxon>
    </lineage>
</organism>
<evidence type="ECO:0000256" key="9">
    <source>
        <dbReference type="ARBA" id="ARBA00022729"/>
    </source>
</evidence>
<evidence type="ECO:0000256" key="12">
    <source>
        <dbReference type="ARBA" id="ARBA00023180"/>
    </source>
</evidence>
<reference evidence="21 22" key="1">
    <citation type="journal article" date="2018" name="Mol. Biol. Evol.">
        <title>Broad Genomic Sampling Reveals a Smut Pathogenic Ancestry of the Fungal Clade Ustilaginomycotina.</title>
        <authorList>
            <person name="Kijpornyongpan T."/>
            <person name="Mondo S.J."/>
            <person name="Barry K."/>
            <person name="Sandor L."/>
            <person name="Lee J."/>
            <person name="Lipzen A."/>
            <person name="Pangilinan J."/>
            <person name="LaButti K."/>
            <person name="Hainaut M."/>
            <person name="Henrissat B."/>
            <person name="Grigoriev I.V."/>
            <person name="Spatafora J.W."/>
            <person name="Aime M.C."/>
        </authorList>
    </citation>
    <scope>NUCLEOTIDE SEQUENCE [LARGE SCALE GENOMIC DNA]</scope>
    <source>
        <strain evidence="21 22">MCA 3882</strain>
    </source>
</reference>
<dbReference type="GO" id="GO:0009986">
    <property type="term" value="C:cell surface"/>
    <property type="evidence" value="ECO:0007669"/>
    <property type="project" value="TreeGrafter"/>
</dbReference>
<evidence type="ECO:0000256" key="19">
    <source>
        <dbReference type="RuleBase" id="RU004335"/>
    </source>
</evidence>
<keyword evidence="22" id="KW-1185">Reference proteome</keyword>
<keyword evidence="15" id="KW-0624">Polysaccharide degradation</keyword>
<evidence type="ECO:0000256" key="18">
    <source>
        <dbReference type="ARBA" id="ARBA00043078"/>
    </source>
</evidence>
<protein>
    <recommendedName>
        <fullName evidence="5">glucan endo-1,3-beta-D-glucosidase</fullName>
        <ecNumber evidence="5">3.2.1.39</ecNumber>
    </recommendedName>
    <alternativeName>
        <fullName evidence="18">Endo-1,3-beta-glucanase btgC</fullName>
    </alternativeName>
    <alternativeName>
        <fullName evidence="17">Laminarinase btgC</fullName>
    </alternativeName>
</protein>
<evidence type="ECO:0000313" key="22">
    <source>
        <dbReference type="Proteomes" id="UP000245771"/>
    </source>
</evidence>
<dbReference type="PANTHER" id="PTHR16631">
    <property type="entry name" value="GLUCAN 1,3-BETA-GLUCOSIDASE"/>
    <property type="match status" value="1"/>
</dbReference>
<dbReference type="GO" id="GO:0000272">
    <property type="term" value="P:polysaccharide catabolic process"/>
    <property type="evidence" value="ECO:0007669"/>
    <property type="project" value="UniProtKB-KW"/>
</dbReference>
<comment type="subcellular location">
    <subcellularLocation>
        <location evidence="3">Cell membrane</location>
        <topology evidence="3">Single-pass type II membrane protein</topology>
    </subcellularLocation>
    <subcellularLocation>
        <location evidence="2">Secreted</location>
        <location evidence="2">Cell wall</location>
    </subcellularLocation>
</comment>
<keyword evidence="10 21" id="KW-0378">Hydrolase</keyword>
<evidence type="ECO:0000256" key="7">
    <source>
        <dbReference type="ARBA" id="ARBA00022512"/>
    </source>
</evidence>
<dbReference type="PANTHER" id="PTHR16631:SF17">
    <property type="entry name" value="GLUCAN ENDO-1,3-BETA-GLUCOSIDASE BTGC"/>
    <property type="match status" value="1"/>
</dbReference>
<comment type="similarity">
    <text evidence="4 19">Belongs to the glycosyl hydrolase 17 family.</text>
</comment>
<keyword evidence="6" id="KW-1003">Cell membrane</keyword>
<dbReference type="SUPFAM" id="SSF51445">
    <property type="entry name" value="(Trans)glycosidases"/>
    <property type="match status" value="1"/>
</dbReference>
<evidence type="ECO:0000256" key="8">
    <source>
        <dbReference type="ARBA" id="ARBA00022525"/>
    </source>
</evidence>
<dbReference type="FunCoup" id="A0A316VJM4">
    <property type="interactions" value="25"/>
</dbReference>
<keyword evidence="20" id="KW-1133">Transmembrane helix</keyword>
<feature type="transmembrane region" description="Helical" evidence="20">
    <location>
        <begin position="181"/>
        <end position="201"/>
    </location>
</feature>
<evidence type="ECO:0000256" key="4">
    <source>
        <dbReference type="ARBA" id="ARBA00008773"/>
    </source>
</evidence>
<evidence type="ECO:0000256" key="6">
    <source>
        <dbReference type="ARBA" id="ARBA00022475"/>
    </source>
</evidence>
<evidence type="ECO:0000256" key="10">
    <source>
        <dbReference type="ARBA" id="ARBA00022801"/>
    </source>
</evidence>
<evidence type="ECO:0000313" key="21">
    <source>
        <dbReference type="EMBL" id="PWN37700.1"/>
    </source>
</evidence>
<evidence type="ECO:0000256" key="13">
    <source>
        <dbReference type="ARBA" id="ARBA00023277"/>
    </source>
</evidence>
<evidence type="ECO:0000256" key="20">
    <source>
        <dbReference type="SAM" id="Phobius"/>
    </source>
</evidence>
<evidence type="ECO:0000256" key="14">
    <source>
        <dbReference type="ARBA" id="ARBA00023316"/>
    </source>
</evidence>
<dbReference type="EMBL" id="KZ819602">
    <property type="protein sequence ID" value="PWN37700.1"/>
    <property type="molecule type" value="Genomic_DNA"/>
</dbReference>
<dbReference type="InterPro" id="IPR017853">
    <property type="entry name" value="GH"/>
</dbReference>
<evidence type="ECO:0000256" key="1">
    <source>
        <dbReference type="ARBA" id="ARBA00000382"/>
    </source>
</evidence>
<proteinExistence type="inferred from homology"/>